<proteinExistence type="predicted"/>
<feature type="region of interest" description="Disordered" evidence="1">
    <location>
        <begin position="54"/>
        <end position="89"/>
    </location>
</feature>
<accession>A0A5J4VJK8</accession>
<gene>
    <name evidence="2" type="ORF">EZS28_022019</name>
</gene>
<reference evidence="2 3" key="1">
    <citation type="submission" date="2019-03" db="EMBL/GenBank/DDBJ databases">
        <title>Single cell metagenomics reveals metabolic interactions within the superorganism composed of flagellate Streblomastix strix and complex community of Bacteroidetes bacteria on its surface.</title>
        <authorList>
            <person name="Treitli S.C."/>
            <person name="Kolisko M."/>
            <person name="Husnik F."/>
            <person name="Keeling P."/>
            <person name="Hampl V."/>
        </authorList>
    </citation>
    <scope>NUCLEOTIDE SEQUENCE [LARGE SCALE GENOMIC DNA]</scope>
    <source>
        <strain evidence="2">ST1C</strain>
    </source>
</reference>
<name>A0A5J4VJK8_9EUKA</name>
<evidence type="ECO:0000313" key="2">
    <source>
        <dbReference type="EMBL" id="KAA6382453.1"/>
    </source>
</evidence>
<sequence>MIDKDMFEAQLNIIADVNYSTQGSDEIQYSLALAEKYGRTNVIPLKLCNHNELSQEMPGYGKTKEDTESELRKSIHARHKKNFPDFQYI</sequence>
<organism evidence="2 3">
    <name type="scientific">Streblomastix strix</name>
    <dbReference type="NCBI Taxonomy" id="222440"/>
    <lineage>
        <taxon>Eukaryota</taxon>
        <taxon>Metamonada</taxon>
        <taxon>Preaxostyla</taxon>
        <taxon>Oxymonadida</taxon>
        <taxon>Streblomastigidae</taxon>
        <taxon>Streblomastix</taxon>
    </lineage>
</organism>
<dbReference type="Proteomes" id="UP000324800">
    <property type="component" value="Unassembled WGS sequence"/>
</dbReference>
<dbReference type="AlphaFoldDB" id="A0A5J4VJK8"/>
<dbReference type="EMBL" id="SNRW01006777">
    <property type="protein sequence ID" value="KAA6382453.1"/>
    <property type="molecule type" value="Genomic_DNA"/>
</dbReference>
<comment type="caution">
    <text evidence="2">The sequence shown here is derived from an EMBL/GenBank/DDBJ whole genome shotgun (WGS) entry which is preliminary data.</text>
</comment>
<protein>
    <submittedName>
        <fullName evidence="2">Uncharacterized protein</fullName>
    </submittedName>
</protein>
<feature type="compositionally biased region" description="Basic and acidic residues" evidence="1">
    <location>
        <begin position="62"/>
        <end position="73"/>
    </location>
</feature>
<evidence type="ECO:0000256" key="1">
    <source>
        <dbReference type="SAM" id="MobiDB-lite"/>
    </source>
</evidence>
<evidence type="ECO:0000313" key="3">
    <source>
        <dbReference type="Proteomes" id="UP000324800"/>
    </source>
</evidence>